<name>Q5AW91_EMENI</name>
<dbReference type="InParanoid" id="Q5AW91"/>
<feature type="compositionally biased region" description="Polar residues" evidence="8">
    <location>
        <begin position="142"/>
        <end position="152"/>
    </location>
</feature>
<dbReference type="GO" id="GO:0042276">
    <property type="term" value="P:error-prone translesion synthesis"/>
    <property type="evidence" value="ECO:0000318"/>
    <property type="project" value="GO_Central"/>
</dbReference>
<dbReference type="OrthoDB" id="10254730at2759"/>
<feature type="region of interest" description="Disordered" evidence="8">
    <location>
        <begin position="129"/>
        <end position="152"/>
    </location>
</feature>
<evidence type="ECO:0000259" key="9">
    <source>
        <dbReference type="Pfam" id="PF04042"/>
    </source>
</evidence>
<evidence type="ECO:0000256" key="6">
    <source>
        <dbReference type="ARBA" id="ARBA00023242"/>
    </source>
</evidence>
<evidence type="ECO:0000256" key="1">
    <source>
        <dbReference type="ARBA" id="ARBA00004123"/>
    </source>
</evidence>
<evidence type="ECO:0000256" key="8">
    <source>
        <dbReference type="SAM" id="MobiDB-lite"/>
    </source>
</evidence>
<dbReference type="HOGENOM" id="CLU_010628_1_0_1"/>
<evidence type="ECO:0000256" key="5">
    <source>
        <dbReference type="ARBA" id="ARBA00023125"/>
    </source>
</evidence>
<dbReference type="Proteomes" id="UP000000560">
    <property type="component" value="Chromosome IV"/>
</dbReference>
<dbReference type="eggNOG" id="KOG3818">
    <property type="taxonomic scope" value="Eukaryota"/>
</dbReference>
<comment type="subcellular location">
    <subcellularLocation>
        <location evidence="1">Nucleus</location>
    </subcellularLocation>
</comment>
<accession>Q5AW91</accession>
<evidence type="ECO:0000256" key="2">
    <source>
        <dbReference type="ARBA" id="ARBA00009560"/>
    </source>
</evidence>
<keyword evidence="6" id="KW-0539">Nucleus</keyword>
<accession>C8VBB3</accession>
<comment type="similarity">
    <text evidence="2">Belongs to the DNA polymerase epsilon subunit B family.</text>
</comment>
<dbReference type="PANTHER" id="PTHR12708:SF0">
    <property type="entry name" value="DNA POLYMERASE EPSILON SUBUNIT 2"/>
    <property type="match status" value="1"/>
</dbReference>
<keyword evidence="5" id="KW-0238">DNA-binding</keyword>
<proteinExistence type="inferred from homology"/>
<evidence type="ECO:0000313" key="11">
    <source>
        <dbReference type="Proteomes" id="UP000000560"/>
    </source>
</evidence>
<dbReference type="KEGG" id="ani:ANIA_07439"/>
<reference evidence="11" key="1">
    <citation type="journal article" date="2005" name="Nature">
        <title>Sequencing of Aspergillus nidulans and comparative analysis with A. fumigatus and A. oryzae.</title>
        <authorList>
            <person name="Galagan J.E."/>
            <person name="Calvo S.E."/>
            <person name="Cuomo C."/>
            <person name="Ma L.J."/>
            <person name="Wortman J.R."/>
            <person name="Batzoglou S."/>
            <person name="Lee S.I."/>
            <person name="Basturkmen M."/>
            <person name="Spevak C.C."/>
            <person name="Clutterbuck J."/>
            <person name="Kapitonov V."/>
            <person name="Jurka J."/>
            <person name="Scazzocchio C."/>
            <person name="Farman M."/>
            <person name="Butler J."/>
            <person name="Purcell S."/>
            <person name="Harris S."/>
            <person name="Braus G.H."/>
            <person name="Draht O."/>
            <person name="Busch S."/>
            <person name="D'Enfert C."/>
            <person name="Bouchier C."/>
            <person name="Goldman G.H."/>
            <person name="Bell-Pedersen D."/>
            <person name="Griffiths-Jones S."/>
            <person name="Doonan J.H."/>
            <person name="Yu J."/>
            <person name="Vienken K."/>
            <person name="Pain A."/>
            <person name="Freitag M."/>
            <person name="Selker E.U."/>
            <person name="Archer D.B."/>
            <person name="Penalva M.A."/>
            <person name="Oakley B.R."/>
            <person name="Momany M."/>
            <person name="Tanaka T."/>
            <person name="Kumagai T."/>
            <person name="Asai K."/>
            <person name="Machida M."/>
            <person name="Nierman W.C."/>
            <person name="Denning D.W."/>
            <person name="Caddick M."/>
            <person name="Hynes M."/>
            <person name="Paoletti M."/>
            <person name="Fischer R."/>
            <person name="Miller B."/>
            <person name="Dyer P."/>
            <person name="Sachs M.S."/>
            <person name="Osmani S.A."/>
            <person name="Birren B.W."/>
        </authorList>
    </citation>
    <scope>NUCLEOTIDE SEQUENCE [LARGE SCALE GENOMIC DNA]</scope>
    <source>
        <strain evidence="11">FGSC A4 / ATCC 38163 / CBS 112.46 / NRRL 194 / M139</strain>
    </source>
</reference>
<gene>
    <name evidence="10" type="ORF">ANIA_07439</name>
</gene>
<dbReference type="GO" id="GO:0008622">
    <property type="term" value="C:epsilon DNA polymerase complex"/>
    <property type="evidence" value="ECO:0000318"/>
    <property type="project" value="GO_Central"/>
</dbReference>
<dbReference type="InterPro" id="IPR016266">
    <property type="entry name" value="POLE2"/>
</dbReference>
<organism evidence="10 11">
    <name type="scientific">Emericella nidulans (strain FGSC A4 / ATCC 38163 / CBS 112.46 / NRRL 194 / M139)</name>
    <name type="common">Aspergillus nidulans</name>
    <dbReference type="NCBI Taxonomy" id="227321"/>
    <lineage>
        <taxon>Eukaryota</taxon>
        <taxon>Fungi</taxon>
        <taxon>Dikarya</taxon>
        <taxon>Ascomycota</taxon>
        <taxon>Pezizomycotina</taxon>
        <taxon>Eurotiomycetes</taxon>
        <taxon>Eurotiomycetidae</taxon>
        <taxon>Eurotiales</taxon>
        <taxon>Aspergillaceae</taxon>
        <taxon>Aspergillus</taxon>
        <taxon>Aspergillus subgen. Nidulantes</taxon>
    </lineage>
</organism>
<feature type="compositionally biased region" description="Polar residues" evidence="8">
    <location>
        <begin position="1"/>
        <end position="12"/>
    </location>
</feature>
<dbReference type="Pfam" id="PF04042">
    <property type="entry name" value="DNA_pol_E_B"/>
    <property type="match status" value="1"/>
</dbReference>
<dbReference type="GO" id="GO:0003677">
    <property type="term" value="F:DNA binding"/>
    <property type="evidence" value="ECO:0007669"/>
    <property type="project" value="UniProtKB-KW"/>
</dbReference>
<evidence type="ECO:0000313" key="10">
    <source>
        <dbReference type="EMBL" id="CBF79384.1"/>
    </source>
</evidence>
<dbReference type="InterPro" id="IPR007185">
    <property type="entry name" value="DNA_pol_a/d/e_bsu"/>
</dbReference>
<keyword evidence="4" id="KW-0235">DNA replication</keyword>
<dbReference type="OMA" id="PEDGAWF"/>
<evidence type="ECO:0000256" key="7">
    <source>
        <dbReference type="ARBA" id="ARBA00032930"/>
    </source>
</evidence>
<dbReference type="GeneID" id="2869644"/>
<dbReference type="EMBL" id="BN001304">
    <property type="protein sequence ID" value="CBF79384.1"/>
    <property type="molecule type" value="Genomic_DNA"/>
</dbReference>
<dbReference type="FunCoup" id="Q5AW91">
    <property type="interactions" value="750"/>
</dbReference>
<dbReference type="AlphaFoldDB" id="Q5AW91"/>
<evidence type="ECO:0000256" key="4">
    <source>
        <dbReference type="ARBA" id="ARBA00022705"/>
    </source>
</evidence>
<evidence type="ECO:0000256" key="3">
    <source>
        <dbReference type="ARBA" id="ARBA00016011"/>
    </source>
</evidence>
<dbReference type="PANTHER" id="PTHR12708">
    <property type="entry name" value="DNA POLYMERASE EPSILON SUBUNIT B"/>
    <property type="match status" value="1"/>
</dbReference>
<feature type="region of interest" description="Disordered" evidence="8">
    <location>
        <begin position="1"/>
        <end position="25"/>
    </location>
</feature>
<sequence length="743" mass="80447">MNPDSVPSSSPGFGTPVHPLRSNKLTPIPTRTSVLPILLPPATLRPIAFRTFTRKHNLTLSSSALQSLAGFVGKHCGSGWREEGLAERVLDEVAKSWKKAGGGVIIEEGRGASLKAILETLEGNMSGGRLIDSKSASKEGSTRTTSAGGMLSLQPSMSMMTTIDDQESNKSDDTVIHPRHWIKVIGAFDTPRLAYNAEKKNFEVTKIKPSLFPEPSHKTALFRDRYNLVHQRLLRNELFQVPLASASMPTLQRSSSTFARSQCYKLTPVANLLGRSGTSHLLLGLLSISPTGELSLTDLTGSIVLDLSHARLIPKGGAWLTPGMFVLVDGIYEEEENVRGSTLGGNSGIGGAIGGKFVGVTICGPPCERRETSLGMSIHGKNEDISSSGGFGWVDFTGVGSERAQGSRMRRIQTRCLHEAHDGNQLNRRFKIVIMGEVNLDNMKTMDALRKVFSLYNDSAVQERPLLFVLVGNFVQKAIINGGGQGGSIEYKECFDMLALVLSDFPSLLQRSTFIFVPGDNDPWSSSFSAGASSTIPRYAIPNLFTSRVKRAFASANSQMDRNQLSEPPGEAIWTTNPSRISLFGPVHDIAILRDDISSRLRRNAVTVGHNTADMGGDLSSAVEPEDQIHAGDQQGAGISNQTSPVTLSARKLIKSVLDQGTMSPFPQSVRPILWDYASSLQLYPLPTAFILADPEIAPFCLTYEGCHVMNPARFIPEGGLSTMTTEENAERCVEAAVDVYKA</sequence>
<protein>
    <recommendedName>
        <fullName evidence="3">DNA polymerase epsilon subunit B</fullName>
    </recommendedName>
    <alternativeName>
        <fullName evidence="7">DNA polymerase II subunit 2</fullName>
    </alternativeName>
</protein>
<dbReference type="GO" id="GO:0006261">
    <property type="term" value="P:DNA-templated DNA replication"/>
    <property type="evidence" value="ECO:0000318"/>
    <property type="project" value="GO_Central"/>
</dbReference>
<dbReference type="RefSeq" id="XP_680708.1">
    <property type="nucleotide sequence ID" value="XM_675616.2"/>
</dbReference>
<feature type="domain" description="DNA polymerase alpha/delta/epsilon subunit B" evidence="9">
    <location>
        <begin position="432"/>
        <end position="701"/>
    </location>
</feature>
<feature type="compositionally biased region" description="Basic and acidic residues" evidence="8">
    <location>
        <begin position="131"/>
        <end position="141"/>
    </location>
</feature>
<keyword evidence="11" id="KW-1185">Reference proteome</keyword>
<reference evidence="11" key="2">
    <citation type="journal article" date="2009" name="Fungal Genet. Biol.">
        <title>The 2008 update of the Aspergillus nidulans genome annotation: a community effort.</title>
        <authorList>
            <person name="Wortman J.R."/>
            <person name="Gilsenan J.M."/>
            <person name="Joardar V."/>
            <person name="Deegan J."/>
            <person name="Clutterbuck J."/>
            <person name="Andersen M.R."/>
            <person name="Archer D."/>
            <person name="Bencina M."/>
            <person name="Braus G."/>
            <person name="Coutinho P."/>
            <person name="von Dohren H."/>
            <person name="Doonan J."/>
            <person name="Driessen A.J."/>
            <person name="Durek P."/>
            <person name="Espeso E."/>
            <person name="Fekete E."/>
            <person name="Flipphi M."/>
            <person name="Estrada C.G."/>
            <person name="Geysens S."/>
            <person name="Goldman G."/>
            <person name="de Groot P.W."/>
            <person name="Hansen K."/>
            <person name="Harris S.D."/>
            <person name="Heinekamp T."/>
            <person name="Helmstaedt K."/>
            <person name="Henrissat B."/>
            <person name="Hofmann G."/>
            <person name="Homan T."/>
            <person name="Horio T."/>
            <person name="Horiuchi H."/>
            <person name="James S."/>
            <person name="Jones M."/>
            <person name="Karaffa L."/>
            <person name="Karanyi Z."/>
            <person name="Kato M."/>
            <person name="Keller N."/>
            <person name="Kelly D.E."/>
            <person name="Kiel J.A."/>
            <person name="Kim J.M."/>
            <person name="van der Klei I.J."/>
            <person name="Klis F.M."/>
            <person name="Kovalchuk A."/>
            <person name="Krasevec N."/>
            <person name="Kubicek C.P."/>
            <person name="Liu B."/>
            <person name="Maccabe A."/>
            <person name="Meyer V."/>
            <person name="Mirabito P."/>
            <person name="Miskei M."/>
            <person name="Mos M."/>
            <person name="Mullins J."/>
            <person name="Nelson D.R."/>
            <person name="Nielsen J."/>
            <person name="Oakley B.R."/>
            <person name="Osmani S.A."/>
            <person name="Pakula T."/>
            <person name="Paszewski A."/>
            <person name="Paulsen I."/>
            <person name="Pilsyk S."/>
            <person name="Pocsi I."/>
            <person name="Punt P.J."/>
            <person name="Ram A.F."/>
            <person name="Ren Q."/>
            <person name="Robellet X."/>
            <person name="Robson G."/>
            <person name="Seiboth B."/>
            <person name="van Solingen P."/>
            <person name="Specht T."/>
            <person name="Sun J."/>
            <person name="Taheri-Talesh N."/>
            <person name="Takeshita N."/>
            <person name="Ussery D."/>
            <person name="vanKuyk P.A."/>
            <person name="Visser H."/>
            <person name="van de Vondervoort P.J."/>
            <person name="de Vries R.P."/>
            <person name="Walton J."/>
            <person name="Xiang X."/>
            <person name="Xiong Y."/>
            <person name="Zeng A.P."/>
            <person name="Brandt B.W."/>
            <person name="Cornell M.J."/>
            <person name="van den Hondel C.A."/>
            <person name="Visser J."/>
            <person name="Oliver S.G."/>
            <person name="Turner G."/>
        </authorList>
    </citation>
    <scope>GENOME REANNOTATION</scope>
    <source>
        <strain evidence="11">FGSC A4 / ATCC 38163 / CBS 112.46 / NRRL 194 / M139</strain>
    </source>
</reference>
<dbReference type="STRING" id="227321.Q5AW91"/>